<accession>A0A3M4JKP0</accession>
<evidence type="ECO:0000313" key="2">
    <source>
        <dbReference type="Proteomes" id="UP000269044"/>
    </source>
</evidence>
<comment type="caution">
    <text evidence="1">The sequence shown here is derived from an EMBL/GenBank/DDBJ whole genome shotgun (WGS) entry which is preliminary data.</text>
</comment>
<sequence length="207" mass="24033">MNRNYQARMNSVLKRKEVVKHALADASQLRMRFEFISDLAKYIALRVQDSEMVSMVEVKELSGLEGIKASSRTVHYQTFLRRGSLYRSYLDEWWRKNSLTSSDDLGKYDYFLKYSEACSYIHSLKEKLREVEAELNQGENGSLTVESRSAAPVSDAFCFVENLLKEFQEFLLLEGGALVSKDSMRRVIATSEMLHQYKEWKVSVLNR</sequence>
<protein>
    <submittedName>
        <fullName evidence="1">Uncharacterized protein</fullName>
    </submittedName>
</protein>
<evidence type="ECO:0000313" key="1">
    <source>
        <dbReference type="EMBL" id="RMQ17637.1"/>
    </source>
</evidence>
<name>A0A3M4JKP0_9PSED</name>
<dbReference type="EMBL" id="RBRA01000331">
    <property type="protein sequence ID" value="RMQ17637.1"/>
    <property type="molecule type" value="Genomic_DNA"/>
</dbReference>
<dbReference type="Proteomes" id="UP000269044">
    <property type="component" value="Unassembled WGS sequence"/>
</dbReference>
<dbReference type="AlphaFoldDB" id="A0A3M4JKP0"/>
<reference evidence="1 2" key="1">
    <citation type="submission" date="2018-08" db="EMBL/GenBank/DDBJ databases">
        <title>Recombination of ecologically and evolutionarily significant loci maintains genetic cohesion in the Pseudomonas syringae species complex.</title>
        <authorList>
            <person name="Dillon M."/>
            <person name="Thakur S."/>
            <person name="Almeida R.N.D."/>
            <person name="Weir B.S."/>
            <person name="Guttman D.S."/>
        </authorList>
    </citation>
    <scope>NUCLEOTIDE SEQUENCE [LARGE SCALE GENOMIC DNA]</scope>
    <source>
        <strain evidence="1 2">ICMP 13052</strain>
    </source>
</reference>
<dbReference type="RefSeq" id="WP_057434746.1">
    <property type="nucleotide sequence ID" value="NZ_LJQH01000013.1"/>
</dbReference>
<organism evidence="1 2">
    <name type="scientific">Pseudomonas syringae pv. delphinii</name>
    <dbReference type="NCBI Taxonomy" id="192088"/>
    <lineage>
        <taxon>Bacteria</taxon>
        <taxon>Pseudomonadati</taxon>
        <taxon>Pseudomonadota</taxon>
        <taxon>Gammaproteobacteria</taxon>
        <taxon>Pseudomonadales</taxon>
        <taxon>Pseudomonadaceae</taxon>
        <taxon>Pseudomonas</taxon>
    </lineage>
</organism>
<gene>
    <name evidence="1" type="ORF">ALQ08_03692</name>
</gene>
<proteinExistence type="predicted"/>